<keyword evidence="3" id="KW-1185">Reference proteome</keyword>
<evidence type="ECO:0000313" key="4">
    <source>
        <dbReference type="RefSeq" id="XP_008238227.1"/>
    </source>
</evidence>
<dbReference type="SMART" id="SM00212">
    <property type="entry name" value="UBCc"/>
    <property type="match status" value="1"/>
</dbReference>
<reference evidence="4" key="2">
    <citation type="submission" date="2025-08" db="UniProtKB">
        <authorList>
            <consortium name="RefSeq"/>
        </authorList>
    </citation>
    <scope>IDENTIFICATION</scope>
</reference>
<dbReference type="InterPro" id="IPR050113">
    <property type="entry name" value="Ub_conjugating_enzyme"/>
</dbReference>
<protein>
    <submittedName>
        <fullName evidence="4">Ubiquitin-conjugating enzyme E2 32-like isoform X1</fullName>
    </submittedName>
</protein>
<dbReference type="InterPro" id="IPR016135">
    <property type="entry name" value="UBQ-conjugating_enzyme/RWD"/>
</dbReference>
<name>A0ABM0PDX6_PRUMU</name>
<gene>
    <name evidence="4" type="primary">LOC103336879</name>
</gene>
<feature type="domain" description="UBC core" evidence="2">
    <location>
        <begin position="21"/>
        <end position="168"/>
    </location>
</feature>
<organism evidence="3 4">
    <name type="scientific">Prunus mume</name>
    <name type="common">Japanese apricot</name>
    <name type="synonym">Armeniaca mume</name>
    <dbReference type="NCBI Taxonomy" id="102107"/>
    <lineage>
        <taxon>Eukaryota</taxon>
        <taxon>Viridiplantae</taxon>
        <taxon>Streptophyta</taxon>
        <taxon>Embryophyta</taxon>
        <taxon>Tracheophyta</taxon>
        <taxon>Spermatophyta</taxon>
        <taxon>Magnoliopsida</taxon>
        <taxon>eudicotyledons</taxon>
        <taxon>Gunneridae</taxon>
        <taxon>Pentapetalae</taxon>
        <taxon>rosids</taxon>
        <taxon>fabids</taxon>
        <taxon>Rosales</taxon>
        <taxon>Rosaceae</taxon>
        <taxon>Amygdaloideae</taxon>
        <taxon>Amygdaleae</taxon>
        <taxon>Prunus</taxon>
    </lineage>
</organism>
<evidence type="ECO:0000313" key="3">
    <source>
        <dbReference type="Proteomes" id="UP000694861"/>
    </source>
</evidence>
<dbReference type="RefSeq" id="XP_008238227.1">
    <property type="nucleotide sequence ID" value="XM_008240005.2"/>
</dbReference>
<evidence type="ECO:0000256" key="1">
    <source>
        <dbReference type="SAM" id="MobiDB-lite"/>
    </source>
</evidence>
<reference evidence="3" key="1">
    <citation type="journal article" date="2012" name="Nat. Commun.">
        <title>The genome of Prunus mume.</title>
        <authorList>
            <person name="Zhang Q."/>
            <person name="Chen W."/>
            <person name="Sun L."/>
            <person name="Zhao F."/>
            <person name="Huang B."/>
            <person name="Yang W."/>
            <person name="Tao Y."/>
            <person name="Wang J."/>
            <person name="Yuan Z."/>
            <person name="Fan G."/>
            <person name="Xing Z."/>
            <person name="Han C."/>
            <person name="Pan H."/>
            <person name="Zhong X."/>
            <person name="Shi W."/>
            <person name="Liang X."/>
            <person name="Du D."/>
            <person name="Sun F."/>
            <person name="Xu Z."/>
            <person name="Hao R."/>
            <person name="Lv T."/>
            <person name="Lv Y."/>
            <person name="Zheng Z."/>
            <person name="Sun M."/>
            <person name="Luo L."/>
            <person name="Cai M."/>
            <person name="Gao Y."/>
            <person name="Wang J."/>
            <person name="Yin Y."/>
            <person name="Xu X."/>
            <person name="Cheng T."/>
            <person name="Wang J."/>
        </authorList>
    </citation>
    <scope>NUCLEOTIDE SEQUENCE [LARGE SCALE GENOMIC DNA]</scope>
</reference>
<dbReference type="Proteomes" id="UP000694861">
    <property type="component" value="Linkage group LG7"/>
</dbReference>
<sequence>MESFQSKVAEEYKPFEPFKLQASNLIQQELEEMQSNPSDDFKCLALESNPRDWQFAIRGPNGTEFAGGIYHGQIKIPEEYPKEPPIITLLTENGRFKTQTRIDYNFGDFWGPHNRVRDALLALIELLPAYPDGKLGSVEYDKKERRALAIKSREAAPRYGTAERQKLIDQIHEYMLTKTPPVPSNGGGDQNDRDRRKQGIVTKKRKRKPDINLFYKNTIHADNCERVGFFDFEKRLRSLWPWS</sequence>
<accession>A0ABM0PDX6</accession>
<feature type="region of interest" description="Disordered" evidence="1">
    <location>
        <begin position="177"/>
        <end position="204"/>
    </location>
</feature>
<dbReference type="SUPFAM" id="SSF54495">
    <property type="entry name" value="UBC-like"/>
    <property type="match status" value="1"/>
</dbReference>
<evidence type="ECO:0000259" key="2">
    <source>
        <dbReference type="PROSITE" id="PS50127"/>
    </source>
</evidence>
<dbReference type="PROSITE" id="PS50127">
    <property type="entry name" value="UBC_2"/>
    <property type="match status" value="1"/>
</dbReference>
<dbReference type="Pfam" id="PF00179">
    <property type="entry name" value="UQ_con"/>
    <property type="match status" value="1"/>
</dbReference>
<proteinExistence type="predicted"/>
<dbReference type="PANTHER" id="PTHR24067">
    <property type="entry name" value="UBIQUITIN-CONJUGATING ENZYME E2"/>
    <property type="match status" value="1"/>
</dbReference>
<dbReference type="Gene3D" id="3.10.110.10">
    <property type="entry name" value="Ubiquitin Conjugating Enzyme"/>
    <property type="match status" value="1"/>
</dbReference>
<dbReference type="InterPro" id="IPR000608">
    <property type="entry name" value="UBC"/>
</dbReference>
<dbReference type="GeneID" id="103336879"/>